<comment type="similarity">
    <text evidence="2">Belongs to the Nudix hydrolase family.</text>
</comment>
<evidence type="ECO:0000259" key="12">
    <source>
        <dbReference type="PROSITE" id="PS51462"/>
    </source>
</evidence>
<dbReference type="GO" id="GO:0044716">
    <property type="term" value="F:8-oxo-GDP phosphatase activity"/>
    <property type="evidence" value="ECO:0007669"/>
    <property type="project" value="TreeGrafter"/>
</dbReference>
<gene>
    <name evidence="13" type="ORF">UW02_C0001G0035</name>
</gene>
<comment type="caution">
    <text evidence="13">The sequence shown here is derived from an EMBL/GenBank/DDBJ whole genome shotgun (WGS) entry which is preliminary data.</text>
</comment>
<dbReference type="InterPro" id="IPR015797">
    <property type="entry name" value="NUDIX_hydrolase-like_dom_sf"/>
</dbReference>
<organism evidence="13 14">
    <name type="scientific">Candidatus Nomurabacteria bacterium GW2011_GWB1_43_7</name>
    <dbReference type="NCBI Taxonomy" id="1618747"/>
    <lineage>
        <taxon>Bacteria</taxon>
        <taxon>Candidatus Nomuraibacteriota</taxon>
    </lineage>
</organism>
<comment type="catalytic activity">
    <reaction evidence="10">
        <text>8-oxo-dGTP + H2O = 8-oxo-dGMP + diphosphate + H(+)</text>
        <dbReference type="Rhea" id="RHEA:31575"/>
        <dbReference type="ChEBI" id="CHEBI:15377"/>
        <dbReference type="ChEBI" id="CHEBI:15378"/>
        <dbReference type="ChEBI" id="CHEBI:33019"/>
        <dbReference type="ChEBI" id="CHEBI:63224"/>
        <dbReference type="ChEBI" id="CHEBI:77896"/>
        <dbReference type="EC" id="3.6.1.55"/>
    </reaction>
</comment>
<accession>A0A0G1HKI7</accession>
<dbReference type="SUPFAM" id="SSF55811">
    <property type="entry name" value="Nudix"/>
    <property type="match status" value="1"/>
</dbReference>
<dbReference type="PROSITE" id="PS51462">
    <property type="entry name" value="NUDIX"/>
    <property type="match status" value="1"/>
</dbReference>
<evidence type="ECO:0000256" key="11">
    <source>
        <dbReference type="ARBA" id="ARBA00038905"/>
    </source>
</evidence>
<dbReference type="PANTHER" id="PTHR47707:SF1">
    <property type="entry name" value="NUDIX HYDROLASE FAMILY PROTEIN"/>
    <property type="match status" value="1"/>
</dbReference>
<name>A0A0G1HKI7_9BACT</name>
<protein>
    <recommendedName>
        <fullName evidence="11">8-oxo-dGTP diphosphatase</fullName>
        <ecNumber evidence="11">3.6.1.55</ecNumber>
    </recommendedName>
</protein>
<dbReference type="EMBL" id="LCGS01000001">
    <property type="protein sequence ID" value="KKT20122.1"/>
    <property type="molecule type" value="Genomic_DNA"/>
</dbReference>
<keyword evidence="7" id="KW-0378">Hydrolase</keyword>
<evidence type="ECO:0000256" key="1">
    <source>
        <dbReference type="ARBA" id="ARBA00001946"/>
    </source>
</evidence>
<dbReference type="GO" id="GO:0006260">
    <property type="term" value="P:DNA replication"/>
    <property type="evidence" value="ECO:0007669"/>
    <property type="project" value="UniProtKB-KW"/>
</dbReference>
<dbReference type="Proteomes" id="UP000034751">
    <property type="component" value="Unassembled WGS sequence"/>
</dbReference>
<dbReference type="GO" id="GO:0044715">
    <property type="term" value="F:8-oxo-dGDP phosphatase activity"/>
    <property type="evidence" value="ECO:0007669"/>
    <property type="project" value="TreeGrafter"/>
</dbReference>
<reference evidence="13 14" key="1">
    <citation type="journal article" date="2015" name="Nature">
        <title>rRNA introns, odd ribosomes, and small enigmatic genomes across a large radiation of phyla.</title>
        <authorList>
            <person name="Brown C.T."/>
            <person name="Hug L.A."/>
            <person name="Thomas B.C."/>
            <person name="Sharon I."/>
            <person name="Castelle C.J."/>
            <person name="Singh A."/>
            <person name="Wilkins M.J."/>
            <person name="Williams K.H."/>
            <person name="Banfield J.F."/>
        </authorList>
    </citation>
    <scope>NUCLEOTIDE SEQUENCE [LARGE SCALE GENOMIC DNA]</scope>
</reference>
<proteinExistence type="inferred from homology"/>
<keyword evidence="4" id="KW-0235">DNA replication</keyword>
<keyword evidence="5" id="KW-0479">Metal-binding</keyword>
<evidence type="ECO:0000256" key="2">
    <source>
        <dbReference type="ARBA" id="ARBA00005582"/>
    </source>
</evidence>
<dbReference type="GO" id="GO:0006281">
    <property type="term" value="P:DNA repair"/>
    <property type="evidence" value="ECO:0007669"/>
    <property type="project" value="UniProtKB-KW"/>
</dbReference>
<keyword evidence="6" id="KW-0227">DNA damage</keyword>
<evidence type="ECO:0000256" key="3">
    <source>
        <dbReference type="ARBA" id="ARBA00022457"/>
    </source>
</evidence>
<evidence type="ECO:0000256" key="6">
    <source>
        <dbReference type="ARBA" id="ARBA00022763"/>
    </source>
</evidence>
<dbReference type="AlphaFoldDB" id="A0A0G1HKI7"/>
<keyword evidence="9" id="KW-0234">DNA repair</keyword>
<evidence type="ECO:0000256" key="4">
    <source>
        <dbReference type="ARBA" id="ARBA00022705"/>
    </source>
</evidence>
<dbReference type="CDD" id="cd02883">
    <property type="entry name" value="NUDIX_Hydrolase"/>
    <property type="match status" value="1"/>
</dbReference>
<evidence type="ECO:0000256" key="9">
    <source>
        <dbReference type="ARBA" id="ARBA00023204"/>
    </source>
</evidence>
<keyword evidence="3" id="KW-0515">Mutator protein</keyword>
<keyword evidence="8" id="KW-0460">Magnesium</keyword>
<evidence type="ECO:0000256" key="5">
    <source>
        <dbReference type="ARBA" id="ARBA00022723"/>
    </source>
</evidence>
<evidence type="ECO:0000313" key="14">
    <source>
        <dbReference type="Proteomes" id="UP000034751"/>
    </source>
</evidence>
<dbReference type="STRING" id="1618747.UW02_C0001G0035"/>
<dbReference type="InterPro" id="IPR000086">
    <property type="entry name" value="NUDIX_hydrolase_dom"/>
</dbReference>
<dbReference type="GO" id="GO:0035539">
    <property type="term" value="F:8-oxo-7,8-dihydrodeoxyguanosine triphosphate pyrophosphatase activity"/>
    <property type="evidence" value="ECO:0007669"/>
    <property type="project" value="UniProtKB-EC"/>
</dbReference>
<comment type="cofactor">
    <cofactor evidence="1">
        <name>Mg(2+)</name>
        <dbReference type="ChEBI" id="CHEBI:18420"/>
    </cofactor>
</comment>
<evidence type="ECO:0000256" key="7">
    <source>
        <dbReference type="ARBA" id="ARBA00022801"/>
    </source>
</evidence>
<sequence>MISKTKIQNFNKKFDVVSVFIEHEGKILLMHRQDHKPQGNTWAMLAGKVDKGDKDLIDALVREVKEEIGLMIKKEDCRYFDGYYSRYPEFDYIYHVYHLLLKEKPVINLNLKEHKDMKWITPKDALKLNLIPDEDKCIKWFYNID</sequence>
<dbReference type="GO" id="GO:0008413">
    <property type="term" value="F:8-oxo-7,8-dihydroguanosine triphosphate pyrophosphatase activity"/>
    <property type="evidence" value="ECO:0007669"/>
    <property type="project" value="TreeGrafter"/>
</dbReference>
<dbReference type="EC" id="3.6.1.55" evidence="11"/>
<dbReference type="InterPro" id="IPR047127">
    <property type="entry name" value="MutT-like"/>
</dbReference>
<dbReference type="GO" id="GO:0046872">
    <property type="term" value="F:metal ion binding"/>
    <property type="evidence" value="ECO:0007669"/>
    <property type="project" value="UniProtKB-KW"/>
</dbReference>
<evidence type="ECO:0000256" key="8">
    <source>
        <dbReference type="ARBA" id="ARBA00022842"/>
    </source>
</evidence>
<evidence type="ECO:0000256" key="10">
    <source>
        <dbReference type="ARBA" id="ARBA00035861"/>
    </source>
</evidence>
<dbReference type="Pfam" id="PF00293">
    <property type="entry name" value="NUDIX"/>
    <property type="match status" value="1"/>
</dbReference>
<feature type="domain" description="Nudix hydrolase" evidence="12">
    <location>
        <begin position="12"/>
        <end position="143"/>
    </location>
</feature>
<dbReference type="PANTHER" id="PTHR47707">
    <property type="entry name" value="8-OXO-DGTP DIPHOSPHATASE"/>
    <property type="match status" value="1"/>
</dbReference>
<evidence type="ECO:0000313" key="13">
    <source>
        <dbReference type="EMBL" id="KKT20122.1"/>
    </source>
</evidence>
<dbReference type="Gene3D" id="3.90.79.10">
    <property type="entry name" value="Nucleoside Triphosphate Pyrophosphohydrolase"/>
    <property type="match status" value="1"/>
</dbReference>